<protein>
    <submittedName>
        <fullName evidence="8">MFS transporter permease</fullName>
    </submittedName>
</protein>
<evidence type="ECO:0000256" key="2">
    <source>
        <dbReference type="ARBA" id="ARBA00022448"/>
    </source>
</evidence>
<accession>A0A1P9WUL6</accession>
<evidence type="ECO:0000256" key="1">
    <source>
        <dbReference type="ARBA" id="ARBA00004127"/>
    </source>
</evidence>
<dbReference type="EMBL" id="CP014263">
    <property type="protein sequence ID" value="AQG79086.1"/>
    <property type="molecule type" value="Genomic_DNA"/>
</dbReference>
<keyword evidence="3 6" id="KW-0812">Transmembrane</keyword>
<keyword evidence="4 6" id="KW-1133">Transmembrane helix</keyword>
<dbReference type="InterPro" id="IPR020846">
    <property type="entry name" value="MFS_dom"/>
</dbReference>
<feature type="transmembrane region" description="Helical" evidence="6">
    <location>
        <begin position="318"/>
        <end position="336"/>
    </location>
</feature>
<dbReference type="SUPFAM" id="SSF103473">
    <property type="entry name" value="MFS general substrate transporter"/>
    <property type="match status" value="1"/>
</dbReference>
<keyword evidence="5 6" id="KW-0472">Membrane</keyword>
<feature type="transmembrane region" description="Helical" evidence="6">
    <location>
        <begin position="20"/>
        <end position="39"/>
    </location>
</feature>
<dbReference type="PANTHER" id="PTHR23519:SF1">
    <property type="entry name" value="AUTOPHAGY-RELATED PROTEIN 22"/>
    <property type="match status" value="1"/>
</dbReference>
<feature type="transmembrane region" description="Helical" evidence="6">
    <location>
        <begin position="255"/>
        <end position="276"/>
    </location>
</feature>
<dbReference type="InterPro" id="IPR036259">
    <property type="entry name" value="MFS_trans_sf"/>
</dbReference>
<feature type="transmembrane region" description="Helical" evidence="6">
    <location>
        <begin position="410"/>
        <end position="427"/>
    </location>
</feature>
<keyword evidence="9" id="KW-1185">Reference proteome</keyword>
<dbReference type="KEGG" id="smon:AWR27_06970"/>
<dbReference type="GO" id="GO:0022857">
    <property type="term" value="F:transmembrane transporter activity"/>
    <property type="evidence" value="ECO:0007669"/>
    <property type="project" value="InterPro"/>
</dbReference>
<feature type="transmembrane region" description="Helical" evidence="6">
    <location>
        <begin position="156"/>
        <end position="175"/>
    </location>
</feature>
<dbReference type="RefSeq" id="WP_077130533.1">
    <property type="nucleotide sequence ID" value="NZ_CP014263.1"/>
</dbReference>
<feature type="transmembrane region" description="Helical" evidence="6">
    <location>
        <begin position="116"/>
        <end position="135"/>
    </location>
</feature>
<dbReference type="PROSITE" id="PS50850">
    <property type="entry name" value="MFS"/>
    <property type="match status" value="1"/>
</dbReference>
<evidence type="ECO:0000256" key="3">
    <source>
        <dbReference type="ARBA" id="ARBA00022692"/>
    </source>
</evidence>
<proteinExistence type="predicted"/>
<name>A0A1P9WUL6_9BACT</name>
<evidence type="ECO:0000313" key="8">
    <source>
        <dbReference type="EMBL" id="AQG79086.1"/>
    </source>
</evidence>
<feature type="domain" description="Major facilitator superfamily (MFS) profile" evidence="7">
    <location>
        <begin position="251"/>
        <end position="443"/>
    </location>
</feature>
<feature type="transmembrane region" description="Helical" evidence="6">
    <location>
        <begin position="288"/>
        <end position="306"/>
    </location>
</feature>
<dbReference type="Proteomes" id="UP000187941">
    <property type="component" value="Chromosome"/>
</dbReference>
<dbReference type="OrthoDB" id="9768783at2"/>
<evidence type="ECO:0000256" key="4">
    <source>
        <dbReference type="ARBA" id="ARBA00022989"/>
    </source>
</evidence>
<dbReference type="Gene3D" id="1.20.1250.20">
    <property type="entry name" value="MFS general substrate transporter like domains"/>
    <property type="match status" value="1"/>
</dbReference>
<organism evidence="8 9">
    <name type="scientific">Spirosoma montaniterrae</name>
    <dbReference type="NCBI Taxonomy" id="1178516"/>
    <lineage>
        <taxon>Bacteria</taxon>
        <taxon>Pseudomonadati</taxon>
        <taxon>Bacteroidota</taxon>
        <taxon>Cytophagia</taxon>
        <taxon>Cytophagales</taxon>
        <taxon>Cytophagaceae</taxon>
        <taxon>Spirosoma</taxon>
    </lineage>
</organism>
<comment type="subcellular location">
    <subcellularLocation>
        <location evidence="1">Endomembrane system</location>
        <topology evidence="1">Multi-pass membrane protein</topology>
    </subcellularLocation>
</comment>
<feature type="transmembrane region" description="Helical" evidence="6">
    <location>
        <begin position="94"/>
        <end position="110"/>
    </location>
</feature>
<feature type="transmembrane region" description="Helical" evidence="6">
    <location>
        <begin position="342"/>
        <end position="359"/>
    </location>
</feature>
<dbReference type="InterPro" id="IPR050495">
    <property type="entry name" value="ATG22/LtaA_families"/>
</dbReference>
<evidence type="ECO:0000256" key="6">
    <source>
        <dbReference type="SAM" id="Phobius"/>
    </source>
</evidence>
<keyword evidence="2" id="KW-0813">Transport</keyword>
<gene>
    <name evidence="8" type="ORF">AWR27_06970</name>
</gene>
<evidence type="ECO:0000259" key="7">
    <source>
        <dbReference type="PROSITE" id="PS50850"/>
    </source>
</evidence>
<dbReference type="PANTHER" id="PTHR23519">
    <property type="entry name" value="AUTOPHAGY-RELATED PROTEIN 22"/>
    <property type="match status" value="1"/>
</dbReference>
<dbReference type="GO" id="GO:0012505">
    <property type="term" value="C:endomembrane system"/>
    <property type="evidence" value="ECO:0007669"/>
    <property type="project" value="UniProtKB-SubCell"/>
</dbReference>
<reference evidence="8 9" key="1">
    <citation type="submission" date="2016-01" db="EMBL/GenBank/DDBJ databases">
        <authorList>
            <person name="Oliw E.H."/>
        </authorList>
    </citation>
    <scope>NUCLEOTIDE SEQUENCE [LARGE SCALE GENOMIC DNA]</scope>
    <source>
        <strain evidence="8 9">DY10</strain>
    </source>
</reference>
<dbReference type="InterPro" id="IPR024671">
    <property type="entry name" value="Atg22-like"/>
</dbReference>
<dbReference type="STRING" id="1178516.AWR27_06970"/>
<feature type="transmembrane region" description="Helical" evidence="6">
    <location>
        <begin position="59"/>
        <end position="82"/>
    </location>
</feature>
<dbReference type="AlphaFoldDB" id="A0A1P9WUL6"/>
<feature type="transmembrane region" description="Helical" evidence="6">
    <location>
        <begin position="380"/>
        <end position="398"/>
    </location>
</feature>
<sequence>MKNNPRILSAWAFYDWANSVHALVIVSSIFPVYFSATALNEAGGPVIRFLGFQIKNSVLFSYTISAAFLFTALLSPICTAIADYSGRKKAFMKAFCYLGAVSCSLLVFFTRDTTTVAVICFWLSLIGWSGSIVFYNSYLPDIATEDQFDRVSARGYSMGYVGSVLLMILNLVVILKREWFGNISEGLASRLAFLTVGLWWAGFAQIPFNRLPNPVRPATTPGPPADGRLRYLLNGFRELRQVWAEVKQQTLIRRFLVSFFVYSMGVQTVMYVATIFGSDELKMSGSSLIVLVLLLQLVAIPGAYGFSRLSERVGNTYALMVAVVIWIGICAGAYAIRTESQFFVLAGVVGLVMGGIQSLSRSTYAKLIPATHDTASYFSFYDVTEKLSIVFGTLAYGLIEQLTGSMRNSVLALLGFFVVGFLLLWRIPSQKIYATRLQTEGIV</sequence>
<evidence type="ECO:0000256" key="5">
    <source>
        <dbReference type="ARBA" id="ARBA00023136"/>
    </source>
</evidence>
<evidence type="ECO:0000313" key="9">
    <source>
        <dbReference type="Proteomes" id="UP000187941"/>
    </source>
</evidence>
<dbReference type="Pfam" id="PF11700">
    <property type="entry name" value="ATG22"/>
    <property type="match status" value="1"/>
</dbReference>